<gene>
    <name evidence="2" type="ORF">ACFQPB_23680</name>
</gene>
<keyword evidence="1" id="KW-0812">Transmembrane</keyword>
<proteinExistence type="predicted"/>
<keyword evidence="3" id="KW-1185">Reference proteome</keyword>
<feature type="transmembrane region" description="Helical" evidence="1">
    <location>
        <begin position="21"/>
        <end position="42"/>
    </location>
</feature>
<evidence type="ECO:0000256" key="1">
    <source>
        <dbReference type="SAM" id="Phobius"/>
    </source>
</evidence>
<organism evidence="2 3">
    <name type="scientific">Hydrogenophaga atypica</name>
    <dbReference type="NCBI Taxonomy" id="249409"/>
    <lineage>
        <taxon>Bacteria</taxon>
        <taxon>Pseudomonadati</taxon>
        <taxon>Pseudomonadota</taxon>
        <taxon>Betaproteobacteria</taxon>
        <taxon>Burkholderiales</taxon>
        <taxon>Comamonadaceae</taxon>
        <taxon>Hydrogenophaga</taxon>
    </lineage>
</organism>
<dbReference type="Proteomes" id="UP001596501">
    <property type="component" value="Unassembled WGS sequence"/>
</dbReference>
<keyword evidence="1" id="KW-1133">Transmembrane helix</keyword>
<keyword evidence="1" id="KW-0472">Membrane</keyword>
<protein>
    <submittedName>
        <fullName evidence="2">Uncharacterized protein</fullName>
    </submittedName>
</protein>
<dbReference type="EMBL" id="JBHTCA010000061">
    <property type="protein sequence ID" value="MFC7411856.1"/>
    <property type="molecule type" value="Genomic_DNA"/>
</dbReference>
<comment type="caution">
    <text evidence="2">The sequence shown here is derived from an EMBL/GenBank/DDBJ whole genome shotgun (WGS) entry which is preliminary data.</text>
</comment>
<reference evidence="3" key="1">
    <citation type="journal article" date="2019" name="Int. J. Syst. Evol. Microbiol.">
        <title>The Global Catalogue of Microorganisms (GCM) 10K type strain sequencing project: providing services to taxonomists for standard genome sequencing and annotation.</title>
        <authorList>
            <consortium name="The Broad Institute Genomics Platform"/>
            <consortium name="The Broad Institute Genome Sequencing Center for Infectious Disease"/>
            <person name="Wu L."/>
            <person name="Ma J."/>
        </authorList>
    </citation>
    <scope>NUCLEOTIDE SEQUENCE [LARGE SCALE GENOMIC DNA]</scope>
    <source>
        <strain evidence="3">CGMCC 1.12371</strain>
    </source>
</reference>
<accession>A0ABW2QS01</accession>
<sequence>MAKHQRSKPTVSDAQVIKLGLFGLLLLVVFYILFNILLAILAPGVFLTTQLFARNNIDPSLWAWWGLALGLSSVFFGAIYFATKIHPKLTIPGYTAVCIIFILISGRIQI</sequence>
<evidence type="ECO:0000313" key="3">
    <source>
        <dbReference type="Proteomes" id="UP001596501"/>
    </source>
</evidence>
<dbReference type="RefSeq" id="WP_382228834.1">
    <property type="nucleotide sequence ID" value="NZ_JBHTCA010000061.1"/>
</dbReference>
<name>A0ABW2QS01_9BURK</name>
<feature type="transmembrane region" description="Helical" evidence="1">
    <location>
        <begin position="62"/>
        <end position="82"/>
    </location>
</feature>
<evidence type="ECO:0000313" key="2">
    <source>
        <dbReference type="EMBL" id="MFC7411856.1"/>
    </source>
</evidence>
<feature type="transmembrane region" description="Helical" evidence="1">
    <location>
        <begin position="89"/>
        <end position="108"/>
    </location>
</feature>